<gene>
    <name evidence="2" type="ORF">AUR04nite_03970</name>
</gene>
<dbReference type="RefSeq" id="WP_141361425.1">
    <property type="nucleotide sequence ID" value="NZ_BAAAJL010000003.1"/>
</dbReference>
<feature type="region of interest" description="Disordered" evidence="1">
    <location>
        <begin position="422"/>
        <end position="448"/>
    </location>
</feature>
<dbReference type="EMBL" id="BJNY01000002">
    <property type="protein sequence ID" value="GED04865.1"/>
    <property type="molecule type" value="Genomic_DNA"/>
</dbReference>
<protein>
    <recommendedName>
        <fullName evidence="4">Fungal lipase-like domain-containing protein</fullName>
    </recommendedName>
</protein>
<dbReference type="AlphaFoldDB" id="A0A4Y4DMJ8"/>
<dbReference type="SUPFAM" id="SSF53474">
    <property type="entry name" value="alpha/beta-Hydrolases"/>
    <property type="match status" value="1"/>
</dbReference>
<comment type="caution">
    <text evidence="2">The sequence shown here is derived from an EMBL/GenBank/DDBJ whole genome shotgun (WGS) entry which is preliminary data.</text>
</comment>
<dbReference type="Gene3D" id="3.40.50.1820">
    <property type="entry name" value="alpha/beta hydrolase"/>
    <property type="match status" value="1"/>
</dbReference>
<organism evidence="2 3">
    <name type="scientific">Glutamicibacter uratoxydans</name>
    <name type="common">Arthrobacter uratoxydans</name>
    <dbReference type="NCBI Taxonomy" id="43667"/>
    <lineage>
        <taxon>Bacteria</taxon>
        <taxon>Bacillati</taxon>
        <taxon>Actinomycetota</taxon>
        <taxon>Actinomycetes</taxon>
        <taxon>Micrococcales</taxon>
        <taxon>Micrococcaceae</taxon>
        <taxon>Glutamicibacter</taxon>
    </lineage>
</organism>
<keyword evidence="3" id="KW-1185">Reference proteome</keyword>
<evidence type="ECO:0000256" key="1">
    <source>
        <dbReference type="SAM" id="MobiDB-lite"/>
    </source>
</evidence>
<dbReference type="Proteomes" id="UP000316612">
    <property type="component" value="Unassembled WGS sequence"/>
</dbReference>
<dbReference type="OrthoDB" id="5095936at2"/>
<sequence>MGYDVNYNSADYADAQGICQQVYAQLQEVESSLLRAAVQSDQCQNDVAMQSSAAGLSARSYFAAQLAGCLRRGYQHAAESVIEARRLAERVAAAIENYEYSEALIQKMVLAESWKEIGEDFFTQSMNNANRPPTETMQSLLRMLMVLNPWNIVGTDSNPQELVTETTRELTGMIESAGPQRSIELTRIQEQESIEIDGTLDSYTQLHRLLNDGGENEHSKFIVAQVDPNKYIVIIPGTQDGLGGPNPFDTMGIVDAFGRDSENYVGPISDALEYSGAGPDDEVIVTGYSQGGIHAANLLKNRLMRKKFKMTKAITFGSPIGGIDLPEEVRTLSLEDKKDMVPGTDGRGNKVTERQMTVSFDGPRRQIMDQLPQDGIFGAPHSLTNYEDHVRELQQEPTPEIRQQLSEFTLPTGPLAFRRFTIERRAERKPKGKEKRREDLDHQIAPPH</sequence>
<proteinExistence type="predicted"/>
<accession>A0A4Y4DMJ8</accession>
<evidence type="ECO:0000313" key="2">
    <source>
        <dbReference type="EMBL" id="GED04865.1"/>
    </source>
</evidence>
<name>A0A4Y4DMJ8_GLUUR</name>
<reference evidence="2 3" key="1">
    <citation type="submission" date="2019-06" db="EMBL/GenBank/DDBJ databases">
        <title>Whole genome shotgun sequence of Glutamicibacter uratoxydans NBRC 15515.</title>
        <authorList>
            <person name="Hosoyama A."/>
            <person name="Uohara A."/>
            <person name="Ohji S."/>
            <person name="Ichikawa N."/>
        </authorList>
    </citation>
    <scope>NUCLEOTIDE SEQUENCE [LARGE SCALE GENOMIC DNA]</scope>
    <source>
        <strain evidence="2 3">NBRC 15515</strain>
    </source>
</reference>
<evidence type="ECO:0000313" key="3">
    <source>
        <dbReference type="Proteomes" id="UP000316612"/>
    </source>
</evidence>
<dbReference type="InterPro" id="IPR029058">
    <property type="entry name" value="AB_hydrolase_fold"/>
</dbReference>
<evidence type="ECO:0008006" key="4">
    <source>
        <dbReference type="Google" id="ProtNLM"/>
    </source>
</evidence>